<keyword evidence="2" id="KW-1185">Reference proteome</keyword>
<proteinExistence type="predicted"/>
<sequence>MKKKWIRVVLIVLGGFLILLISMTIINKTYHTSYDKMDATNQAFFAQLNKLYSDTKKDALWQGDQLDRNPTIFVEKGDILNFSQDTINGIRKNAYAVGVKGLEGKWYAQKIKMPDSYNMPEVYRLAITTPGIWETWNPIGNFSSSSLDETGKTIRSNMQLGDSSYVFFFKYGTTNIENPIKASQSAIPFFTHEAFHYTQQYNWHATDGNIDVISKDESWYSLLGLQYSVLDSLMVATEKQDKYAITRALANYIVVSDARREQYPTDYEGEKEQETIEGTATYVGIKASSITGGKPEKLRLLEGARRESDRKFMVLFEGMAYDPSFVSEIKWNRYDSGALLSVALDQVDDKLWQDIFNKKASGKQPYTLDDELHRLPNLGTPNTLEQIKKTYDFEHIQELSKQIVKGLDTQK</sequence>
<gene>
    <name evidence="1" type="ORF">EP57_15485</name>
</gene>
<dbReference type="Proteomes" id="UP000029844">
    <property type="component" value="Unassembled WGS sequence"/>
</dbReference>
<dbReference type="eggNOG" id="ENOG5032VHQ">
    <property type="taxonomic scope" value="Bacteria"/>
</dbReference>
<evidence type="ECO:0000313" key="1">
    <source>
        <dbReference type="EMBL" id="KGL37957.1"/>
    </source>
</evidence>
<name>A0A099VYY8_9LIST</name>
<dbReference type="GeneID" id="58718735"/>
<dbReference type="AlphaFoldDB" id="A0A099VYY8"/>
<comment type="caution">
    <text evidence="1">The sequence shown here is derived from an EMBL/GenBank/DDBJ whole genome shotgun (WGS) entry which is preliminary data.</text>
</comment>
<accession>A0A099VYY8</accession>
<organism evidence="1 2">
    <name type="scientific">Listeria booriae</name>
    <dbReference type="NCBI Taxonomy" id="1552123"/>
    <lineage>
        <taxon>Bacteria</taxon>
        <taxon>Bacillati</taxon>
        <taxon>Bacillota</taxon>
        <taxon>Bacilli</taxon>
        <taxon>Bacillales</taxon>
        <taxon>Listeriaceae</taxon>
        <taxon>Listeria</taxon>
    </lineage>
</organism>
<dbReference type="OrthoDB" id="2364371at2"/>
<reference evidence="1 2" key="1">
    <citation type="submission" date="2014-05" db="EMBL/GenBank/DDBJ databases">
        <title>Novel Listeriaceae from food processing environments.</title>
        <authorList>
            <person name="den Bakker H.C."/>
        </authorList>
    </citation>
    <scope>NUCLEOTIDE SEQUENCE [LARGE SCALE GENOMIC DNA]</scope>
    <source>
        <strain evidence="1 2">FSL A5-0281</strain>
    </source>
</reference>
<dbReference type="EMBL" id="JNFA01000030">
    <property type="protein sequence ID" value="KGL37957.1"/>
    <property type="molecule type" value="Genomic_DNA"/>
</dbReference>
<dbReference type="RefSeq" id="WP_036088055.1">
    <property type="nucleotide sequence ID" value="NZ_CBCSHQ010000011.1"/>
</dbReference>
<protein>
    <submittedName>
        <fullName evidence="1">Uncharacterized protein</fullName>
    </submittedName>
</protein>
<evidence type="ECO:0000313" key="2">
    <source>
        <dbReference type="Proteomes" id="UP000029844"/>
    </source>
</evidence>